<dbReference type="Proteomes" id="UP000077926">
    <property type="component" value="Chromosome"/>
</dbReference>
<evidence type="ECO:0000313" key="2">
    <source>
        <dbReference type="Proteomes" id="UP000077926"/>
    </source>
</evidence>
<sequence>MGQLSFFPDVDEKEVRRVVARQLKQYKALKVAVTNKSEQIDEGKENIFPILNSEQSDKTIIVRQIDRALENALDEVEREIIKRKYLSQSRMKDITVYLDMGLTKDQYYNQKREAIRLIATALGII</sequence>
<dbReference type="OrthoDB" id="2475064at2"/>
<gene>
    <name evidence="1" type="ORF">ABE28_003150</name>
</gene>
<dbReference type="InterPro" id="IPR006524">
    <property type="entry name" value="ArpU-like"/>
</dbReference>
<dbReference type="RefSeq" id="WP_064463969.1">
    <property type="nucleotide sequence ID" value="NZ_CP017080.1"/>
</dbReference>
<accession>A0A1B3XJD9</accession>
<name>A0A1B3XJD9_9BACI</name>
<keyword evidence="2" id="KW-1185">Reference proteome</keyword>
<dbReference type="EMBL" id="CP017080">
    <property type="protein sequence ID" value="AOH53336.1"/>
    <property type="molecule type" value="Genomic_DNA"/>
</dbReference>
<dbReference type="AlphaFoldDB" id="A0A1B3XJD9"/>
<dbReference type="NCBIfam" id="TIGR01637">
    <property type="entry name" value="phage_arpU"/>
    <property type="match status" value="1"/>
</dbReference>
<reference evidence="1 2" key="1">
    <citation type="submission" date="2016-08" db="EMBL/GenBank/DDBJ databases">
        <title>Complete genome sequence of Bacillus muralis G25-68, a strain with toxicity to nematodes.</title>
        <authorList>
            <person name="Zheng Z."/>
        </authorList>
    </citation>
    <scope>NUCLEOTIDE SEQUENCE [LARGE SCALE GENOMIC DNA]</scope>
    <source>
        <strain evidence="1 2">G25-68</strain>
    </source>
</reference>
<protein>
    <submittedName>
        <fullName evidence="1">ArpU family transcriptional regulator</fullName>
    </submittedName>
</protein>
<organism evidence="1 2">
    <name type="scientific">Peribacillus muralis</name>
    <dbReference type="NCBI Taxonomy" id="264697"/>
    <lineage>
        <taxon>Bacteria</taxon>
        <taxon>Bacillati</taxon>
        <taxon>Bacillota</taxon>
        <taxon>Bacilli</taxon>
        <taxon>Bacillales</taxon>
        <taxon>Bacillaceae</taxon>
        <taxon>Peribacillus</taxon>
    </lineage>
</organism>
<evidence type="ECO:0000313" key="1">
    <source>
        <dbReference type="EMBL" id="AOH53336.1"/>
    </source>
</evidence>
<proteinExistence type="predicted"/>
<dbReference type="KEGG" id="bmur:ABE28_003150"/>
<dbReference type="STRING" id="264697.ABE28_003150"/>